<sequence>MFTNYLLIIAAALASLFLEIDMDVHTIVQWLDPWIDSLREWARYSVIFA</sequence>
<proteinExistence type="predicted"/>
<comment type="caution">
    <text evidence="1">The sequence shown here is derived from an EMBL/GenBank/DDBJ whole genome shotgun (WGS) entry which is preliminary data.</text>
</comment>
<dbReference type="EMBL" id="JAYMYY010000001">
    <property type="protein sequence ID" value="MEO3988906.1"/>
    <property type="molecule type" value="Genomic_DNA"/>
</dbReference>
<evidence type="ECO:0000313" key="1">
    <source>
        <dbReference type="EMBL" id="MEO3988906.1"/>
    </source>
</evidence>
<organism evidence="1 2">
    <name type="scientific">Pseudocitrobacter cyperus</name>
    <dbReference type="NCBI Taxonomy" id="3112843"/>
    <lineage>
        <taxon>Bacteria</taxon>
        <taxon>Pseudomonadati</taxon>
        <taxon>Pseudomonadota</taxon>
        <taxon>Gammaproteobacteria</taxon>
        <taxon>Enterobacterales</taxon>
        <taxon>Enterobacteriaceae</taxon>
        <taxon>Pseudocitrobacter</taxon>
    </lineage>
</organism>
<name>A0ABV0HFY1_9ENTR</name>
<dbReference type="Proteomes" id="UP001444146">
    <property type="component" value="Unassembled WGS sequence"/>
</dbReference>
<accession>A0ABV0HFY1</accession>
<gene>
    <name evidence="1" type="ORF">VSR74_03585</name>
</gene>
<protein>
    <submittedName>
        <fullName evidence="1">Uncharacterized protein</fullName>
    </submittedName>
</protein>
<evidence type="ECO:0000313" key="2">
    <source>
        <dbReference type="Proteomes" id="UP001444146"/>
    </source>
</evidence>
<dbReference type="RefSeq" id="WP_347793429.1">
    <property type="nucleotide sequence ID" value="NZ_JAYMYY010000001.1"/>
</dbReference>
<reference evidence="1 2" key="1">
    <citation type="submission" date="2024-01" db="EMBL/GenBank/DDBJ databases">
        <title>Pseudocitrobacter sp. Endophytic strain Cyp-38L.</title>
        <authorList>
            <person name="Amer M.A."/>
            <person name="Hamed S.M."/>
        </authorList>
    </citation>
    <scope>NUCLEOTIDE SEQUENCE [LARGE SCALE GENOMIC DNA]</scope>
    <source>
        <strain evidence="1 2">Cyp38S</strain>
    </source>
</reference>
<keyword evidence="2" id="KW-1185">Reference proteome</keyword>